<keyword evidence="11 15" id="KW-0503">Monooxygenase</keyword>
<keyword evidence="12" id="KW-0472">Membrane</keyword>
<keyword evidence="9 15" id="KW-0560">Oxidoreductase</keyword>
<dbReference type="PROSITE" id="PS00086">
    <property type="entry name" value="CYTOCHROME_P450"/>
    <property type="match status" value="1"/>
</dbReference>
<keyword evidence="6" id="KW-0812">Transmembrane</keyword>
<keyword evidence="7 14" id="KW-0479">Metal-binding</keyword>
<comment type="subcellular location">
    <subcellularLocation>
        <location evidence="2">Membrane</location>
        <topology evidence="2">Single-pass membrane protein</topology>
    </subcellularLocation>
</comment>
<evidence type="ECO:0000256" key="3">
    <source>
        <dbReference type="ARBA" id="ARBA00005179"/>
    </source>
</evidence>
<dbReference type="OrthoDB" id="1103324at2759"/>
<dbReference type="EMBL" id="GL377304">
    <property type="protein sequence ID" value="EFI98867.1"/>
    <property type="molecule type" value="Genomic_DNA"/>
</dbReference>
<dbReference type="Proteomes" id="UP000007431">
    <property type="component" value="Unassembled WGS sequence"/>
</dbReference>
<evidence type="ECO:0000256" key="8">
    <source>
        <dbReference type="ARBA" id="ARBA00022989"/>
    </source>
</evidence>
<dbReference type="InterPro" id="IPR001128">
    <property type="entry name" value="Cyt_P450"/>
</dbReference>
<organism evidence="17">
    <name type="scientific">Schizophyllum commune (strain H4-8 / FGSC 9210)</name>
    <name type="common">Split gill fungus</name>
    <dbReference type="NCBI Taxonomy" id="578458"/>
    <lineage>
        <taxon>Eukaryota</taxon>
        <taxon>Fungi</taxon>
        <taxon>Dikarya</taxon>
        <taxon>Basidiomycota</taxon>
        <taxon>Agaricomycotina</taxon>
        <taxon>Agaricomycetes</taxon>
        <taxon>Agaricomycetidae</taxon>
        <taxon>Agaricales</taxon>
        <taxon>Schizophyllaceae</taxon>
        <taxon>Schizophyllum</taxon>
    </lineage>
</organism>
<evidence type="ECO:0000256" key="4">
    <source>
        <dbReference type="ARBA" id="ARBA00010617"/>
    </source>
</evidence>
<dbReference type="GO" id="GO:0005506">
    <property type="term" value="F:iron ion binding"/>
    <property type="evidence" value="ECO:0007669"/>
    <property type="project" value="InterPro"/>
</dbReference>
<accession>D8PZI0</accession>
<evidence type="ECO:0000256" key="10">
    <source>
        <dbReference type="ARBA" id="ARBA00023004"/>
    </source>
</evidence>
<evidence type="ECO:0000256" key="9">
    <source>
        <dbReference type="ARBA" id="ARBA00023002"/>
    </source>
</evidence>
<keyword evidence="5 14" id="KW-0349">Heme</keyword>
<dbReference type="KEGG" id="scm:SCHCO_01188813"/>
<evidence type="ECO:0000313" key="16">
    <source>
        <dbReference type="EMBL" id="EFI98867.1"/>
    </source>
</evidence>
<evidence type="ECO:0000256" key="6">
    <source>
        <dbReference type="ARBA" id="ARBA00022692"/>
    </source>
</evidence>
<dbReference type="eggNOG" id="KOG0156">
    <property type="taxonomic scope" value="Eukaryota"/>
</dbReference>
<comment type="similarity">
    <text evidence="4 15">Belongs to the cytochrome P450 family.</text>
</comment>
<gene>
    <name evidence="16" type="ORF">SCHCODRAFT_52600</name>
</gene>
<dbReference type="GO" id="GO:0004497">
    <property type="term" value="F:monooxygenase activity"/>
    <property type="evidence" value="ECO:0007669"/>
    <property type="project" value="UniProtKB-KW"/>
</dbReference>
<keyword evidence="10 14" id="KW-0408">Iron</keyword>
<dbReference type="GO" id="GO:0020037">
    <property type="term" value="F:heme binding"/>
    <property type="evidence" value="ECO:0007669"/>
    <property type="project" value="InterPro"/>
</dbReference>
<dbReference type="GeneID" id="9586332"/>
<sequence>MASTSLTLGIAAAFAWLAYSLRARNGKRDRLPPGPPTVPILGNLLQVSSPQMHLQFTEWAKKYNSDIITVMLGPAPAIVLSSARAVKEVLDKQSGSTSDRPPLHINVVVTGDLDIVLARYSALFYPPDPSALIAYWLSAERWRRIRKAEHLLLSTTTVQKFIPIQEAESAQLLYEFATAPKDFYHHLERYAASTVLSITYGKRSVRYESSVAEEFTRDFNRWLTLMAPGNHPPVDMFPFLQKLPEFMAPWKTEAREVRRLQRGLFMRLLEECEERVAAGEDTPLYMADIIRSQEGLGLEREQLAYLGGDLFGAGTDTTATTLQMFVWLMVKYPAVQKKAQEEIDRVIGRLPVQEDAKDLPYLQAVIQELHRLHVLLPMAAPHAASEDVEYDGYIIPKGAIILPNIYAIYHDGDLFDEPDAFKPERYLQTPHGTKPGVDDSAFRATLMFGGGRRICPGMHLASNTVMIAAMRLLWAFSFEPARDAADREIPLDMSHWKTAFVEGPLPFDCTVLPRSAERTKIVGRAFQVDATPTLQEFEYGLDERDKAWLKQIRRSVQT</sequence>
<evidence type="ECO:0000313" key="17">
    <source>
        <dbReference type="Proteomes" id="UP000007431"/>
    </source>
</evidence>
<evidence type="ECO:0008006" key="18">
    <source>
        <dbReference type="Google" id="ProtNLM"/>
    </source>
</evidence>
<dbReference type="PRINTS" id="PR00463">
    <property type="entry name" value="EP450I"/>
</dbReference>
<dbReference type="Pfam" id="PF00067">
    <property type="entry name" value="p450"/>
    <property type="match status" value="1"/>
</dbReference>
<dbReference type="STRING" id="578458.D8PZI0"/>
<dbReference type="InterPro" id="IPR050364">
    <property type="entry name" value="Cytochrome_P450_fung"/>
</dbReference>
<reference evidence="16 17" key="1">
    <citation type="journal article" date="2010" name="Nat. Biotechnol.">
        <title>Genome sequence of the model mushroom Schizophyllum commune.</title>
        <authorList>
            <person name="Ohm R.A."/>
            <person name="de Jong J.F."/>
            <person name="Lugones L.G."/>
            <person name="Aerts A."/>
            <person name="Kothe E."/>
            <person name="Stajich J.E."/>
            <person name="de Vries R.P."/>
            <person name="Record E."/>
            <person name="Levasseur A."/>
            <person name="Baker S.E."/>
            <person name="Bartholomew K.A."/>
            <person name="Coutinho P.M."/>
            <person name="Erdmann S."/>
            <person name="Fowler T.J."/>
            <person name="Gathman A.C."/>
            <person name="Lombard V."/>
            <person name="Henrissat B."/>
            <person name="Knabe N."/>
            <person name="Kuees U."/>
            <person name="Lilly W.W."/>
            <person name="Lindquist E."/>
            <person name="Lucas S."/>
            <person name="Magnuson J.K."/>
            <person name="Piumi F."/>
            <person name="Raudaskoski M."/>
            <person name="Salamov A."/>
            <person name="Schmutz J."/>
            <person name="Schwarze F.W.M.R."/>
            <person name="vanKuyk P.A."/>
            <person name="Horton J.S."/>
            <person name="Grigoriev I.V."/>
            <person name="Woesten H.A.B."/>
        </authorList>
    </citation>
    <scope>NUCLEOTIDE SEQUENCE [LARGE SCALE GENOMIC DNA]</scope>
    <source>
        <strain evidence="17">H4-8 / FGSC 9210</strain>
    </source>
</reference>
<proteinExistence type="inferred from homology"/>
<dbReference type="PRINTS" id="PR00385">
    <property type="entry name" value="P450"/>
</dbReference>
<dbReference type="GO" id="GO:0016020">
    <property type="term" value="C:membrane"/>
    <property type="evidence" value="ECO:0007669"/>
    <property type="project" value="UniProtKB-SubCell"/>
</dbReference>
<dbReference type="OMA" id="TQEEHSG"/>
<evidence type="ECO:0000256" key="14">
    <source>
        <dbReference type="PIRSR" id="PIRSR602401-1"/>
    </source>
</evidence>
<dbReference type="GO" id="GO:0016705">
    <property type="term" value="F:oxidoreductase activity, acting on paired donors, with incorporation or reduction of molecular oxygen"/>
    <property type="evidence" value="ECO:0007669"/>
    <property type="project" value="InterPro"/>
</dbReference>
<dbReference type="InterPro" id="IPR017972">
    <property type="entry name" value="Cyt_P450_CS"/>
</dbReference>
<keyword evidence="17" id="KW-1185">Reference proteome</keyword>
<dbReference type="InParanoid" id="D8PZI0"/>
<dbReference type="PANTHER" id="PTHR46300:SF2">
    <property type="entry name" value="CYTOCHROME P450 MONOOXYGENASE ALNH-RELATED"/>
    <property type="match status" value="1"/>
</dbReference>
<dbReference type="InterPro" id="IPR036396">
    <property type="entry name" value="Cyt_P450_sf"/>
</dbReference>
<evidence type="ECO:0000256" key="5">
    <source>
        <dbReference type="ARBA" id="ARBA00022617"/>
    </source>
</evidence>
<keyword evidence="8" id="KW-1133">Transmembrane helix</keyword>
<name>D8PZI0_SCHCM</name>
<dbReference type="CDD" id="cd11065">
    <property type="entry name" value="CYP64-like"/>
    <property type="match status" value="1"/>
</dbReference>
<evidence type="ECO:0000256" key="1">
    <source>
        <dbReference type="ARBA" id="ARBA00001971"/>
    </source>
</evidence>
<evidence type="ECO:0000256" key="11">
    <source>
        <dbReference type="ARBA" id="ARBA00023033"/>
    </source>
</evidence>
<evidence type="ECO:0000256" key="7">
    <source>
        <dbReference type="ARBA" id="ARBA00022723"/>
    </source>
</evidence>
<keyword evidence="13" id="KW-0325">Glycoprotein</keyword>
<dbReference type="Gene3D" id="1.10.630.10">
    <property type="entry name" value="Cytochrome P450"/>
    <property type="match status" value="1"/>
</dbReference>
<dbReference type="VEuPathDB" id="FungiDB:SCHCODRAFT_01188813"/>
<dbReference type="SUPFAM" id="SSF48264">
    <property type="entry name" value="Cytochrome P450"/>
    <property type="match status" value="1"/>
</dbReference>
<evidence type="ECO:0000256" key="12">
    <source>
        <dbReference type="ARBA" id="ARBA00023136"/>
    </source>
</evidence>
<dbReference type="HOGENOM" id="CLU_001570_2_1_1"/>
<comment type="cofactor">
    <cofactor evidence="1 14">
        <name>heme</name>
        <dbReference type="ChEBI" id="CHEBI:30413"/>
    </cofactor>
</comment>
<comment type="pathway">
    <text evidence="3">Secondary metabolite biosynthesis.</text>
</comment>
<evidence type="ECO:0000256" key="13">
    <source>
        <dbReference type="ARBA" id="ARBA00023180"/>
    </source>
</evidence>
<dbReference type="AlphaFoldDB" id="D8PZI0"/>
<dbReference type="InterPro" id="IPR002401">
    <property type="entry name" value="Cyt_P450_E_grp-I"/>
</dbReference>
<evidence type="ECO:0000256" key="15">
    <source>
        <dbReference type="RuleBase" id="RU000461"/>
    </source>
</evidence>
<evidence type="ECO:0000256" key="2">
    <source>
        <dbReference type="ARBA" id="ARBA00004167"/>
    </source>
</evidence>
<protein>
    <recommendedName>
        <fullName evidence="18">Cytochrome P450</fullName>
    </recommendedName>
</protein>
<feature type="binding site" description="axial binding residue" evidence="14">
    <location>
        <position position="455"/>
    </location>
    <ligand>
        <name>heme</name>
        <dbReference type="ChEBI" id="CHEBI:30413"/>
    </ligand>
    <ligandPart>
        <name>Fe</name>
        <dbReference type="ChEBI" id="CHEBI:18248"/>
    </ligandPart>
</feature>
<dbReference type="PANTHER" id="PTHR46300">
    <property type="entry name" value="P450, PUTATIVE (EUROFUNG)-RELATED-RELATED"/>
    <property type="match status" value="1"/>
</dbReference>
<dbReference type="RefSeq" id="XP_003033770.1">
    <property type="nucleotide sequence ID" value="XM_003033724.1"/>
</dbReference>